<comment type="caution">
    <text evidence="1">The sequence shown here is derived from an EMBL/GenBank/DDBJ whole genome shotgun (WGS) entry which is preliminary data.</text>
</comment>
<dbReference type="Proteomes" id="UP000077342">
    <property type="component" value="Unassembled WGS sequence"/>
</dbReference>
<evidence type="ECO:0000313" key="2">
    <source>
        <dbReference type="Proteomes" id="UP000077342"/>
    </source>
</evidence>
<accession>A0A164AHH7</accession>
<sequence length="82" mass="9363">MSSDLSSSHWASIRKRPRKDGTTAHTVLYWIDGRQTGITFDDPRQAEALTTLIKAHGARRALSMHGIDTRRHGPAMWRRRLP</sequence>
<organism evidence="1 2">
    <name type="scientific">Mycobacterium ostraviense</name>
    <dbReference type="NCBI Taxonomy" id="2738409"/>
    <lineage>
        <taxon>Bacteria</taxon>
        <taxon>Bacillati</taxon>
        <taxon>Actinomycetota</taxon>
        <taxon>Actinomycetes</taxon>
        <taxon>Mycobacteriales</taxon>
        <taxon>Mycobacteriaceae</taxon>
        <taxon>Mycobacterium</taxon>
    </lineage>
</organism>
<reference evidence="2" key="1">
    <citation type="submission" date="2016-04" db="EMBL/GenBank/DDBJ databases">
        <authorList>
            <person name="Strapagiel D."/>
            <person name="Borowka P."/>
            <person name="Marciniak B."/>
            <person name="Bakula Z."/>
            <person name="Van Ingen J."/>
            <person name="Safianowska A."/>
            <person name="Dziadek J."/>
            <person name="Jagielski T."/>
        </authorList>
    </citation>
    <scope>NUCLEOTIDE SEQUENCE [LARGE SCALE GENOMIC DNA]</scope>
    <source>
        <strain evidence="2">1010001458</strain>
    </source>
</reference>
<dbReference type="AlphaFoldDB" id="A0A164AHH7"/>
<name>A0A164AHH7_9MYCO</name>
<dbReference type="RefSeq" id="WP_082277124.1">
    <property type="nucleotide sequence ID" value="NZ_CP089224.1"/>
</dbReference>
<keyword evidence="2" id="KW-1185">Reference proteome</keyword>
<proteinExistence type="predicted"/>
<gene>
    <name evidence="1" type="ORF">A4G28_20835</name>
</gene>
<dbReference type="EMBL" id="LWCI01000106">
    <property type="protein sequence ID" value="KZS62483.1"/>
    <property type="molecule type" value="Genomic_DNA"/>
</dbReference>
<evidence type="ECO:0000313" key="1">
    <source>
        <dbReference type="EMBL" id="KZS62483.1"/>
    </source>
</evidence>
<protein>
    <submittedName>
        <fullName evidence="1">Uncharacterized protein</fullName>
    </submittedName>
</protein>